<dbReference type="Gene3D" id="3.30.1150.10">
    <property type="match status" value="1"/>
</dbReference>
<accession>A0AA51N6W2</accession>
<organism evidence="1 2">
    <name type="scientific">Marivirga arenosa</name>
    <dbReference type="NCBI Taxonomy" id="3059076"/>
    <lineage>
        <taxon>Bacteria</taxon>
        <taxon>Pseudomonadati</taxon>
        <taxon>Bacteroidota</taxon>
        <taxon>Cytophagia</taxon>
        <taxon>Cytophagales</taxon>
        <taxon>Marivirgaceae</taxon>
        <taxon>Marivirga</taxon>
    </lineage>
</organism>
<dbReference type="Proteomes" id="UP001244443">
    <property type="component" value="Chromosome"/>
</dbReference>
<reference evidence="1" key="1">
    <citation type="submission" date="2023-08" db="EMBL/GenBank/DDBJ databases">
        <title>Comparative genomics and taxonomic characterization of three novel marine species of genus Marivirga.</title>
        <authorList>
            <person name="Muhammad N."/>
            <person name="Kim S.-G."/>
        </authorList>
    </citation>
    <scope>NUCLEOTIDE SEQUENCE [LARGE SCALE GENOMIC DNA]</scope>
    <source>
        <strain evidence="1">ABR2-2</strain>
    </source>
</reference>
<proteinExistence type="predicted"/>
<name>A0AA51N6W2_9BACT</name>
<evidence type="ECO:0000313" key="1">
    <source>
        <dbReference type="EMBL" id="WMN07269.1"/>
    </source>
</evidence>
<dbReference type="EMBL" id="CP129970">
    <property type="protein sequence ID" value="WMN07269.1"/>
    <property type="molecule type" value="Genomic_DNA"/>
</dbReference>
<dbReference type="AlphaFoldDB" id="A0AA51N6W2"/>
<protein>
    <recommendedName>
        <fullName evidence="3">TonB C-terminal domain-containing protein</fullName>
    </recommendedName>
</protein>
<keyword evidence="2" id="KW-1185">Reference proteome</keyword>
<evidence type="ECO:0008006" key="3">
    <source>
        <dbReference type="Google" id="ProtNLM"/>
    </source>
</evidence>
<dbReference type="RefSeq" id="WP_308357363.1">
    <property type="nucleotide sequence ID" value="NZ_CP129970.2"/>
</dbReference>
<sequence length="368" mass="42422">MRILFFLIFSLHSVLGQDPSDTDSLVNAIDEVTFTVGDDGINRYGTPRDIVSSEFIGGTAHMIKYLYAKMDLVADSAQSNVYVSFTINECGKPYNIEIVKNQAGPSVRDQAEKIIAALNFHPGYNVATNSFRESQRVIPLDFNNDSIRKYENYLVTEAGELSRNYADNFYTGSLTAKERILYQKALEKALSISNNWFVFRQILDDRLPPAVFVQDHNIKRIEYEPEINALRLSEINFSNLTLQFFHIFQDYLFSTEQIIENKSEGYANLLFESKLYHDVIIYYHSQFSKDINDPMLGVDDAYISFLNKITDNKKVIFDRHYKEEFANEYFLQMANYVNSRKDLTLEMIDRSMAPRAFNIAILSSSGMH</sequence>
<gene>
    <name evidence="1" type="ORF">QYS48_28350</name>
</gene>
<evidence type="ECO:0000313" key="2">
    <source>
        <dbReference type="Proteomes" id="UP001244443"/>
    </source>
</evidence>